<dbReference type="NCBIfam" id="TIGR02639">
    <property type="entry name" value="ClpA"/>
    <property type="match status" value="1"/>
</dbReference>
<dbReference type="GO" id="GO:0034605">
    <property type="term" value="P:cellular response to heat"/>
    <property type="evidence" value="ECO:0007669"/>
    <property type="project" value="TreeGrafter"/>
</dbReference>
<name>A0A3S0ASF8_9HYPH</name>
<dbReference type="SUPFAM" id="SSF81923">
    <property type="entry name" value="Double Clp-N motif"/>
    <property type="match status" value="1"/>
</dbReference>
<organism evidence="10 11">
    <name type="scientific">Aquibium carbonis</name>
    <dbReference type="NCBI Taxonomy" id="2495581"/>
    <lineage>
        <taxon>Bacteria</taxon>
        <taxon>Pseudomonadati</taxon>
        <taxon>Pseudomonadota</taxon>
        <taxon>Alphaproteobacteria</taxon>
        <taxon>Hyphomicrobiales</taxon>
        <taxon>Phyllobacteriaceae</taxon>
        <taxon>Aquibium</taxon>
    </lineage>
</organism>
<proteinExistence type="inferred from homology"/>
<dbReference type="PANTHER" id="PTHR11638:SF111">
    <property type="entry name" value="ATP-DEPENDENT CLP PROTEASE ATP-BINDING SUBUNIT CLPA"/>
    <property type="match status" value="1"/>
</dbReference>
<feature type="domain" description="Clp R" evidence="9">
    <location>
        <begin position="1"/>
        <end position="148"/>
    </location>
</feature>
<evidence type="ECO:0000256" key="5">
    <source>
        <dbReference type="ARBA" id="ARBA00023186"/>
    </source>
</evidence>
<keyword evidence="2 6" id="KW-0677">Repeat</keyword>
<feature type="region of interest" description="Disordered" evidence="8">
    <location>
        <begin position="146"/>
        <end position="175"/>
    </location>
</feature>
<keyword evidence="3 7" id="KW-0547">Nucleotide-binding</keyword>
<feature type="compositionally biased region" description="Basic residues" evidence="8">
    <location>
        <begin position="782"/>
        <end position="791"/>
    </location>
</feature>
<dbReference type="InterPro" id="IPR050130">
    <property type="entry name" value="ClpA_ClpB"/>
</dbReference>
<dbReference type="InterPro" id="IPR036628">
    <property type="entry name" value="Clp_N_dom_sf"/>
</dbReference>
<evidence type="ECO:0000256" key="2">
    <source>
        <dbReference type="ARBA" id="ARBA00022737"/>
    </source>
</evidence>
<dbReference type="InterPro" id="IPR004176">
    <property type="entry name" value="Clp_R_N"/>
</dbReference>
<dbReference type="GO" id="GO:0005524">
    <property type="term" value="F:ATP binding"/>
    <property type="evidence" value="ECO:0007669"/>
    <property type="project" value="UniProtKB-KW"/>
</dbReference>
<dbReference type="RefSeq" id="WP_126700315.1">
    <property type="nucleotide sequence ID" value="NZ_RWKW01000043.1"/>
</dbReference>
<comment type="caution">
    <text evidence="10">The sequence shown here is derived from an EMBL/GenBank/DDBJ whole genome shotgun (WGS) entry which is preliminary data.</text>
</comment>
<keyword evidence="11" id="KW-1185">Reference proteome</keyword>
<keyword evidence="10" id="KW-0645">Protease</keyword>
<dbReference type="InterPro" id="IPR003959">
    <property type="entry name" value="ATPase_AAA_core"/>
</dbReference>
<dbReference type="GO" id="GO:0016887">
    <property type="term" value="F:ATP hydrolysis activity"/>
    <property type="evidence" value="ECO:0007669"/>
    <property type="project" value="InterPro"/>
</dbReference>
<dbReference type="Pfam" id="PF07724">
    <property type="entry name" value="AAA_2"/>
    <property type="match status" value="1"/>
</dbReference>
<dbReference type="Gene3D" id="1.10.8.60">
    <property type="match status" value="2"/>
</dbReference>
<dbReference type="InterPro" id="IPR027417">
    <property type="entry name" value="P-loop_NTPase"/>
</dbReference>
<accession>A0A3S0ASF8</accession>
<evidence type="ECO:0000256" key="1">
    <source>
        <dbReference type="ARBA" id="ARBA00008675"/>
    </source>
</evidence>
<dbReference type="CDD" id="cd00009">
    <property type="entry name" value="AAA"/>
    <property type="match status" value="1"/>
</dbReference>
<gene>
    <name evidence="10" type="primary">clpA</name>
    <name evidence="10" type="ORF">EJC49_12750</name>
</gene>
<dbReference type="PRINTS" id="PR00300">
    <property type="entry name" value="CLPPROTEASEA"/>
</dbReference>
<dbReference type="GO" id="GO:0005737">
    <property type="term" value="C:cytoplasm"/>
    <property type="evidence" value="ECO:0007669"/>
    <property type="project" value="TreeGrafter"/>
</dbReference>
<dbReference type="GO" id="GO:0006508">
    <property type="term" value="P:proteolysis"/>
    <property type="evidence" value="ECO:0007669"/>
    <property type="project" value="UniProtKB-KW"/>
</dbReference>
<comment type="similarity">
    <text evidence="1 7">Belongs to the ClpA/ClpB family.</text>
</comment>
<dbReference type="CDD" id="cd19499">
    <property type="entry name" value="RecA-like_ClpB_Hsp104-like"/>
    <property type="match status" value="1"/>
</dbReference>
<dbReference type="Proteomes" id="UP000278398">
    <property type="component" value="Unassembled WGS sequence"/>
</dbReference>
<dbReference type="AlphaFoldDB" id="A0A3S0ASF8"/>
<evidence type="ECO:0000313" key="10">
    <source>
        <dbReference type="EMBL" id="RST86027.1"/>
    </source>
</evidence>
<dbReference type="Pfam" id="PF02861">
    <property type="entry name" value="Clp_N"/>
    <property type="match status" value="1"/>
</dbReference>
<dbReference type="Pfam" id="PF10431">
    <property type="entry name" value="ClpB_D2-small"/>
    <property type="match status" value="1"/>
</dbReference>
<evidence type="ECO:0000256" key="8">
    <source>
        <dbReference type="SAM" id="MobiDB-lite"/>
    </source>
</evidence>
<dbReference type="EMBL" id="RWKW01000043">
    <property type="protein sequence ID" value="RST86027.1"/>
    <property type="molecule type" value="Genomic_DNA"/>
</dbReference>
<dbReference type="FunFam" id="3.40.50.300:FF:000025">
    <property type="entry name" value="ATP-dependent Clp protease subunit"/>
    <property type="match status" value="1"/>
</dbReference>
<evidence type="ECO:0000313" key="11">
    <source>
        <dbReference type="Proteomes" id="UP000278398"/>
    </source>
</evidence>
<evidence type="ECO:0000259" key="9">
    <source>
        <dbReference type="PROSITE" id="PS51903"/>
    </source>
</evidence>
<dbReference type="InterPro" id="IPR001270">
    <property type="entry name" value="ClpA/B"/>
</dbReference>
<dbReference type="PANTHER" id="PTHR11638">
    <property type="entry name" value="ATP-DEPENDENT CLP PROTEASE"/>
    <property type="match status" value="1"/>
</dbReference>
<keyword evidence="4 7" id="KW-0067">ATP-binding</keyword>
<feature type="compositionally biased region" description="Basic and acidic residues" evidence="8">
    <location>
        <begin position="767"/>
        <end position="776"/>
    </location>
</feature>
<dbReference type="PROSITE" id="PS00870">
    <property type="entry name" value="CLPAB_1"/>
    <property type="match status" value="1"/>
</dbReference>
<dbReference type="SUPFAM" id="SSF52540">
    <property type="entry name" value="P-loop containing nucleoside triphosphate hydrolases"/>
    <property type="match status" value="2"/>
</dbReference>
<dbReference type="Pfam" id="PF17871">
    <property type="entry name" value="AAA_lid_9"/>
    <property type="match status" value="1"/>
</dbReference>
<feature type="region of interest" description="Disordered" evidence="8">
    <location>
        <begin position="757"/>
        <end position="824"/>
    </location>
</feature>
<dbReference type="InterPro" id="IPR028299">
    <property type="entry name" value="ClpA/B_CS2"/>
</dbReference>
<dbReference type="PROSITE" id="PS51903">
    <property type="entry name" value="CLP_R"/>
    <property type="match status" value="1"/>
</dbReference>
<dbReference type="SMART" id="SM01086">
    <property type="entry name" value="ClpB_D2-small"/>
    <property type="match status" value="1"/>
</dbReference>
<dbReference type="GO" id="GO:0043335">
    <property type="term" value="P:protein unfolding"/>
    <property type="evidence" value="ECO:0007669"/>
    <property type="project" value="InterPro"/>
</dbReference>
<evidence type="ECO:0000256" key="6">
    <source>
        <dbReference type="PROSITE-ProRule" id="PRU01251"/>
    </source>
</evidence>
<dbReference type="InterPro" id="IPR013461">
    <property type="entry name" value="ClpA"/>
</dbReference>
<dbReference type="GO" id="GO:0008233">
    <property type="term" value="F:peptidase activity"/>
    <property type="evidence" value="ECO:0007669"/>
    <property type="project" value="UniProtKB-KW"/>
</dbReference>
<dbReference type="InterPro" id="IPR019489">
    <property type="entry name" value="Clp_ATPase_C"/>
</dbReference>
<dbReference type="Pfam" id="PF00004">
    <property type="entry name" value="AAA"/>
    <property type="match status" value="1"/>
</dbReference>
<dbReference type="Gene3D" id="1.10.1780.10">
    <property type="entry name" value="Clp, N-terminal domain"/>
    <property type="match status" value="1"/>
</dbReference>
<dbReference type="InterPro" id="IPR003593">
    <property type="entry name" value="AAA+_ATPase"/>
</dbReference>
<dbReference type="InterPro" id="IPR041546">
    <property type="entry name" value="ClpA/ClpB_AAA_lid"/>
</dbReference>
<evidence type="ECO:0000256" key="4">
    <source>
        <dbReference type="ARBA" id="ARBA00022840"/>
    </source>
</evidence>
<dbReference type="Gene3D" id="3.40.50.300">
    <property type="entry name" value="P-loop containing nucleotide triphosphate hydrolases"/>
    <property type="match status" value="2"/>
</dbReference>
<dbReference type="SMART" id="SM00382">
    <property type="entry name" value="AAA"/>
    <property type="match status" value="2"/>
</dbReference>
<reference evidence="10 11" key="1">
    <citation type="submission" date="2018-12" db="EMBL/GenBank/DDBJ databases">
        <title>Mesorhizobium carbonis sp. nov., isolated from coal mine water.</title>
        <authorList>
            <person name="Xin W."/>
            <person name="Xu Z."/>
            <person name="Xiang F."/>
            <person name="Zhang J."/>
            <person name="Xi L."/>
            <person name="Liu J."/>
        </authorList>
    </citation>
    <scope>NUCLEOTIDE SEQUENCE [LARGE SCALE GENOMIC DNA]</scope>
    <source>
        <strain evidence="10 11">B2.3</strain>
    </source>
</reference>
<keyword evidence="10" id="KW-0378">Hydrolase</keyword>
<dbReference type="OrthoDB" id="9803641at2"/>
<evidence type="ECO:0000256" key="3">
    <source>
        <dbReference type="ARBA" id="ARBA00022741"/>
    </source>
</evidence>
<evidence type="ECO:0000256" key="7">
    <source>
        <dbReference type="RuleBase" id="RU004432"/>
    </source>
</evidence>
<dbReference type="PROSITE" id="PS00871">
    <property type="entry name" value="CLPAB_2"/>
    <property type="match status" value="1"/>
</dbReference>
<sequence>MPAFSQGLERALHQALTFANERHHEYATLEHLLLSLIDDVDAAAVMRACNVDLDDLKKTVVNYIDTELDNLVTGYDEDSKPTAGFQRVIQRAVIHVQSSGREEVSGANVLVAIFAERESHAAYFLQEQQMTRYDAVNYISHGIAKRPGATETRAPRGAEEDQPGQSGAEPEDGVKKKQQDALTAYCVNLNAKAKTGKIDPLIGRASEINRTIQVLCRRSKNNPLYVGDPGVGKTAIAEGLAKRIVEGDVPGVLLNATIFALDMGTLLAGTRYRGDFEERLKQVVKELEDYPGAVLFIDEIHTVIGAGATSGGAMDASNLLKPALSSGAIRCIGSTTYKEFRQFFEKDRALVRRFQKIDVNEPSLDDAIEIMKGLKPYYEDFHKVKFTNDAIKAAVELSSRYINDRKLPDKAIDVIDETGASQMLLPENKRKKTIGVKEIEATIATMARIPPKTVSADDEKVLATLEQELRSVVYGQDTAITALASAIKLARAGLREPEKPIGSYLFSGPTGVGKTEVAKQLAASLGVELLRFDMSEYMERHTVSRLIGAPPGYVGFDQGGLLTDGVDQHPHCVLLLDEVEKAHPDLFNILLQVMDHGKLTDHNGKQIDFRNVILIMTTNAGAAEAQKAAIGFGSSKREGDDVEAINRLFTPEFRNRLDAIIPFGSLPVPVVHQVVQKFVMQLEAQLSERGVTFDLSPEAIAWLADRGYDERMGARPLGRVIQEHIKKPLAEEVLFGKLKKGGTVRVTVEEKEGGATGLKLDTIADETPVKPKKEDPEGGPVRKPKAKRARPAKAAAAAKPKPKPAAKGKEPPKRSLVPQLPRKS</sequence>
<dbReference type="InterPro" id="IPR018368">
    <property type="entry name" value="ClpA/B_CS1"/>
</dbReference>
<protein>
    <submittedName>
        <fullName evidence="10">ATP-dependent Clp protease ATP-binding subunit ClpA</fullName>
    </submittedName>
</protein>
<keyword evidence="5 7" id="KW-0143">Chaperone</keyword>